<dbReference type="InterPro" id="IPR006076">
    <property type="entry name" value="FAD-dep_OxRdtase"/>
</dbReference>
<dbReference type="Pfam" id="PF01266">
    <property type="entry name" value="DAO"/>
    <property type="match status" value="1"/>
</dbReference>
<dbReference type="EMBL" id="BAAAQQ010000002">
    <property type="protein sequence ID" value="GAA2118838.1"/>
    <property type="molecule type" value="Genomic_DNA"/>
</dbReference>
<evidence type="ECO:0000259" key="3">
    <source>
        <dbReference type="Pfam" id="PF01571"/>
    </source>
</evidence>
<proteinExistence type="inferred from homology"/>
<evidence type="ECO:0000256" key="1">
    <source>
        <dbReference type="ARBA" id="ARBA00008609"/>
    </source>
</evidence>
<dbReference type="PANTHER" id="PTHR43757:SF15">
    <property type="entry name" value="PYRUVATE DEHYDROGENASE PHOSPHATASE REGULATORY SUBUNIT, MITOCHONDRIAL-LIKE"/>
    <property type="match status" value="1"/>
</dbReference>
<dbReference type="Gene3D" id="3.30.1360.120">
    <property type="entry name" value="Probable tRNA modification gtpase trme, domain 1"/>
    <property type="match status" value="1"/>
</dbReference>
<dbReference type="InterPro" id="IPR027266">
    <property type="entry name" value="TrmE/GcvT-like"/>
</dbReference>
<dbReference type="Pfam" id="PF01571">
    <property type="entry name" value="GCV_T"/>
    <property type="match status" value="1"/>
</dbReference>
<evidence type="ECO:0000259" key="2">
    <source>
        <dbReference type="Pfam" id="PF01266"/>
    </source>
</evidence>
<comment type="caution">
    <text evidence="6">The sequence shown here is derived from an EMBL/GenBank/DDBJ whole genome shotgun (WGS) entry which is preliminary data.</text>
</comment>
<feature type="domain" description="GCVT N-terminal" evidence="3">
    <location>
        <begin position="444"/>
        <end position="727"/>
    </location>
</feature>
<name>A0ABN2Y1J9_9ACTN</name>
<dbReference type="InterPro" id="IPR013977">
    <property type="entry name" value="GcvT_C"/>
</dbReference>
<dbReference type="Gene3D" id="2.40.30.110">
    <property type="entry name" value="Aminomethyltransferase beta-barrel domains"/>
    <property type="match status" value="1"/>
</dbReference>
<dbReference type="InterPro" id="IPR028896">
    <property type="entry name" value="GcvT/YgfZ/DmdA"/>
</dbReference>
<dbReference type="Gene3D" id="3.30.70.1400">
    <property type="entry name" value="Aminomethyltransferase beta-barrel domains"/>
    <property type="match status" value="1"/>
</dbReference>
<dbReference type="InterPro" id="IPR036188">
    <property type="entry name" value="FAD/NAD-bd_sf"/>
</dbReference>
<accession>A0ABN2Y1J9</accession>
<dbReference type="SUPFAM" id="SSF101790">
    <property type="entry name" value="Aminomethyltransferase beta-barrel domain"/>
    <property type="match status" value="1"/>
</dbReference>
<dbReference type="Proteomes" id="UP001500575">
    <property type="component" value="Unassembled WGS sequence"/>
</dbReference>
<feature type="domain" description="Aminomethyltransferase C-terminal" evidence="4">
    <location>
        <begin position="752"/>
        <end position="829"/>
    </location>
</feature>
<dbReference type="SUPFAM" id="SSF103025">
    <property type="entry name" value="Folate-binding domain"/>
    <property type="match status" value="1"/>
</dbReference>
<dbReference type="Gene3D" id="3.30.9.10">
    <property type="entry name" value="D-Amino Acid Oxidase, subunit A, domain 2"/>
    <property type="match status" value="1"/>
</dbReference>
<dbReference type="SUPFAM" id="SSF54373">
    <property type="entry name" value="FAD-linked reductases, C-terminal domain"/>
    <property type="match status" value="1"/>
</dbReference>
<dbReference type="InterPro" id="IPR029043">
    <property type="entry name" value="GcvT/YgfZ_C"/>
</dbReference>
<organism evidence="6 7">
    <name type="scientific">Nocardioides bigeumensis</name>
    <dbReference type="NCBI Taxonomy" id="433657"/>
    <lineage>
        <taxon>Bacteria</taxon>
        <taxon>Bacillati</taxon>
        <taxon>Actinomycetota</taxon>
        <taxon>Actinomycetes</taxon>
        <taxon>Propionibacteriales</taxon>
        <taxon>Nocardioidaceae</taxon>
        <taxon>Nocardioides</taxon>
    </lineage>
</organism>
<dbReference type="PANTHER" id="PTHR43757">
    <property type="entry name" value="AMINOMETHYLTRANSFERASE"/>
    <property type="match status" value="1"/>
</dbReference>
<evidence type="ECO:0000313" key="6">
    <source>
        <dbReference type="EMBL" id="GAA2118838.1"/>
    </source>
</evidence>
<dbReference type="Pfam" id="PF08669">
    <property type="entry name" value="GCV_T_C"/>
    <property type="match status" value="1"/>
</dbReference>
<gene>
    <name evidence="6" type="ORF">GCM10009843_11150</name>
</gene>
<feature type="domain" description="FAD dependent oxidoreductase" evidence="2">
    <location>
        <begin position="21"/>
        <end position="384"/>
    </location>
</feature>
<dbReference type="PROSITE" id="PS51257">
    <property type="entry name" value="PROKAR_LIPOPROTEIN"/>
    <property type="match status" value="1"/>
</dbReference>
<dbReference type="Pfam" id="PF16350">
    <property type="entry name" value="FAO_M"/>
    <property type="match status" value="1"/>
</dbReference>
<evidence type="ECO:0000259" key="4">
    <source>
        <dbReference type="Pfam" id="PF08669"/>
    </source>
</evidence>
<sequence>MTVVEQRAQRAESRDLPSRARVVIIGGGVIGCSTAYHLASMGWSDVLLLEQGRLSGGTTWHAAGLVGPLRASESGTRLVQYSAELYDRLEAETGLATGYRNVGGVIVARSEERMVQLRRTAANAAAYDLDCRMLTPDEAAELWPPMRTDDLLGAIHLPGDGKVNPTDLTQSLAKGARQRGVTVREGVRVTGLVTTDAADGPRVTGVRTDAGDVETEVVVNCAGQWAKAVASLAGLDLVVPLHSAEHFYVVTEEIDGVHPDLPVMRDPDGWTYFKEEVGGLVVGGFEPNAKPWVAPDRIPYPFEFQLLDEDWEHFSVLMEQALIRVPALETTGVRKFYNGPESFTPDNQFLLGEVPGLRGFFVGAGFNSVGIASAGGAGRALAEWIVAGQPTSDLVGVDVRRFAPYAADNDWLRSRVAEVLGLHYEIPWPLREPVTARGVRTSPLHDRLAEHGARNGSRMGWERPLYFVPEGQREGHDAETADRTWEKPAWLPWSAAEQRATRGAVAVFDQTSFSKYVVSGPGALDALQWVCAADVDVAVDHCVYTPFLNARGTYEADLTVTRVAEEEFWLVSSSATTVRDLDWLGRHAFAQVGDDARIEDRTDAYSVIGVMGPRSRELLSGLTGADLSEEGFPFATSREISVAGAPLRATRMTYVGELGWELTVPVSDALAVHDAIRAAGEPLGMADAGYHAIESLRLEKGFRAFGRELTPDYTPVEAGLLFATALKGDKDFLGREALEAHRDALASGGARRRLVSLVVDDAQPMLWGGELLRRGGRPVGQVTSAAWGETVGACVGLAYLRHDGPVTSEWLGSGGFEVDVAGTAYPVTLGLRAPL</sequence>
<dbReference type="RefSeq" id="WP_344302648.1">
    <property type="nucleotide sequence ID" value="NZ_BAAAQQ010000002.1"/>
</dbReference>
<evidence type="ECO:0000259" key="5">
    <source>
        <dbReference type="Pfam" id="PF16350"/>
    </source>
</evidence>
<keyword evidence="7" id="KW-1185">Reference proteome</keyword>
<reference evidence="7" key="1">
    <citation type="journal article" date="2019" name="Int. J. Syst. Evol. Microbiol.">
        <title>The Global Catalogue of Microorganisms (GCM) 10K type strain sequencing project: providing services to taxonomists for standard genome sequencing and annotation.</title>
        <authorList>
            <consortium name="The Broad Institute Genomics Platform"/>
            <consortium name="The Broad Institute Genome Sequencing Center for Infectious Disease"/>
            <person name="Wu L."/>
            <person name="Ma J."/>
        </authorList>
    </citation>
    <scope>NUCLEOTIDE SEQUENCE [LARGE SCALE GENOMIC DNA]</scope>
    <source>
        <strain evidence="7">JCM 16021</strain>
    </source>
</reference>
<dbReference type="InterPro" id="IPR032503">
    <property type="entry name" value="FAO_M"/>
</dbReference>
<evidence type="ECO:0000313" key="7">
    <source>
        <dbReference type="Proteomes" id="UP001500575"/>
    </source>
</evidence>
<dbReference type="InterPro" id="IPR006222">
    <property type="entry name" value="GCVT_N"/>
</dbReference>
<protein>
    <submittedName>
        <fullName evidence="6">FAD-dependent oxidoreductase</fullName>
    </submittedName>
</protein>
<comment type="similarity">
    <text evidence="1">Belongs to the GcvT family.</text>
</comment>
<feature type="domain" description="FAD dependent oxidoreductase central" evidence="5">
    <location>
        <begin position="388"/>
        <end position="442"/>
    </location>
</feature>
<dbReference type="SUPFAM" id="SSF51905">
    <property type="entry name" value="FAD/NAD(P)-binding domain"/>
    <property type="match status" value="1"/>
</dbReference>
<dbReference type="Gene3D" id="3.50.50.60">
    <property type="entry name" value="FAD/NAD(P)-binding domain"/>
    <property type="match status" value="1"/>
</dbReference>